<dbReference type="PANTHER" id="PTHR10871">
    <property type="entry name" value="30S RIBOSOMAL PROTEIN S13/40S RIBOSOMAL PROTEIN S18"/>
    <property type="match status" value="1"/>
</dbReference>
<dbReference type="SUPFAM" id="SSF46946">
    <property type="entry name" value="S13-like H2TH domain"/>
    <property type="match status" value="1"/>
</dbReference>
<dbReference type="EMBL" id="CP036266">
    <property type="protein sequence ID" value="QDT24081.1"/>
    <property type="molecule type" value="Genomic_DNA"/>
</dbReference>
<dbReference type="OrthoDB" id="9803610at2"/>
<gene>
    <name evidence="7 10" type="primary">rpsM</name>
    <name evidence="10" type="ORF">HG66A1_59070</name>
</gene>
<evidence type="ECO:0000256" key="2">
    <source>
        <dbReference type="ARBA" id="ARBA00022730"/>
    </source>
</evidence>
<comment type="similarity">
    <text evidence="1 7 8">Belongs to the universal ribosomal protein uS13 family.</text>
</comment>
<evidence type="ECO:0000256" key="7">
    <source>
        <dbReference type="HAMAP-Rule" id="MF_01315"/>
    </source>
</evidence>
<dbReference type="Proteomes" id="UP000320421">
    <property type="component" value="Chromosome"/>
</dbReference>
<comment type="subunit">
    <text evidence="7">Part of the 30S ribosomal subunit. Forms a loose heterodimer with protein S19. Forms two bridges to the 50S subunit in the 70S ribosome.</text>
</comment>
<dbReference type="GO" id="GO:0003735">
    <property type="term" value="F:structural constituent of ribosome"/>
    <property type="evidence" value="ECO:0007669"/>
    <property type="project" value="InterPro"/>
</dbReference>
<dbReference type="PIRSF" id="PIRSF002134">
    <property type="entry name" value="Ribosomal_S13"/>
    <property type="match status" value="1"/>
</dbReference>
<dbReference type="InterPro" id="IPR001892">
    <property type="entry name" value="Ribosomal_uS13"/>
</dbReference>
<comment type="function">
    <text evidence="7">Located at the top of the head of the 30S subunit, it contacts several helices of the 16S rRNA. In the 70S ribosome it contacts the 23S rRNA (bridge B1a) and protein L5 of the 50S subunit (bridge B1b), connecting the 2 subunits; these bridges are implicated in subunit movement. Contacts the tRNAs in the A and P-sites.</text>
</comment>
<accession>A0A517PXG7</accession>
<dbReference type="GO" id="GO:0015935">
    <property type="term" value="C:small ribosomal subunit"/>
    <property type="evidence" value="ECO:0007669"/>
    <property type="project" value="TreeGrafter"/>
</dbReference>
<keyword evidence="3 7" id="KW-0694">RNA-binding</keyword>
<dbReference type="AlphaFoldDB" id="A0A517PXG7"/>
<dbReference type="HAMAP" id="MF_01315">
    <property type="entry name" value="Ribosomal_uS13"/>
    <property type="match status" value="1"/>
</dbReference>
<evidence type="ECO:0000256" key="4">
    <source>
        <dbReference type="ARBA" id="ARBA00022980"/>
    </source>
</evidence>
<dbReference type="PROSITE" id="PS00646">
    <property type="entry name" value="RIBOSOMAL_S13_1"/>
    <property type="match status" value="1"/>
</dbReference>
<evidence type="ECO:0000256" key="5">
    <source>
        <dbReference type="ARBA" id="ARBA00023274"/>
    </source>
</evidence>
<sequence>MPRILGVDIPNEKPVYVSLTYLYGIGRVTALDICFKLEINPQMKAKDLTDDELSRIVNVLDTDYSVEGQLRRTTQQDIARLRDIQSYRGIRHRRGLPVRGQNTQTNARTRKGGKKTVAGKKGVKDARH</sequence>
<dbReference type="NCBIfam" id="TIGR03631">
    <property type="entry name" value="uS13_bact"/>
    <property type="match status" value="1"/>
</dbReference>
<keyword evidence="7" id="KW-0820">tRNA-binding</keyword>
<keyword evidence="4 7" id="KW-0689">Ribosomal protein</keyword>
<dbReference type="GO" id="GO:0019843">
    <property type="term" value="F:rRNA binding"/>
    <property type="evidence" value="ECO:0007669"/>
    <property type="project" value="UniProtKB-UniRule"/>
</dbReference>
<dbReference type="InterPro" id="IPR019980">
    <property type="entry name" value="Ribosomal_uS13_bac-type"/>
</dbReference>
<dbReference type="PROSITE" id="PS50159">
    <property type="entry name" value="RIBOSOMAL_S13_2"/>
    <property type="match status" value="1"/>
</dbReference>
<evidence type="ECO:0000256" key="9">
    <source>
        <dbReference type="SAM" id="MobiDB-lite"/>
    </source>
</evidence>
<dbReference type="PANTHER" id="PTHR10871:SF1">
    <property type="entry name" value="SMALL RIBOSOMAL SUBUNIT PROTEIN US13M"/>
    <property type="match status" value="1"/>
</dbReference>
<reference evidence="10 11" key="1">
    <citation type="submission" date="2019-02" db="EMBL/GenBank/DDBJ databases">
        <title>Deep-cultivation of Planctomycetes and their phenomic and genomic characterization uncovers novel biology.</title>
        <authorList>
            <person name="Wiegand S."/>
            <person name="Jogler M."/>
            <person name="Boedeker C."/>
            <person name="Pinto D."/>
            <person name="Vollmers J."/>
            <person name="Rivas-Marin E."/>
            <person name="Kohn T."/>
            <person name="Peeters S.H."/>
            <person name="Heuer A."/>
            <person name="Rast P."/>
            <person name="Oberbeckmann S."/>
            <person name="Bunk B."/>
            <person name="Jeske O."/>
            <person name="Meyerdierks A."/>
            <person name="Storesund J.E."/>
            <person name="Kallscheuer N."/>
            <person name="Luecker S."/>
            <person name="Lage O.M."/>
            <person name="Pohl T."/>
            <person name="Merkel B.J."/>
            <person name="Hornburger P."/>
            <person name="Mueller R.-W."/>
            <person name="Bruemmer F."/>
            <person name="Labrenz M."/>
            <person name="Spormann A.M."/>
            <person name="Op den Camp H."/>
            <person name="Overmann J."/>
            <person name="Amann R."/>
            <person name="Jetten M.S.M."/>
            <person name="Mascher T."/>
            <person name="Medema M.H."/>
            <person name="Devos D.P."/>
            <person name="Kaster A.-K."/>
            <person name="Ovreas L."/>
            <person name="Rohde M."/>
            <person name="Galperin M.Y."/>
            <person name="Jogler C."/>
        </authorList>
    </citation>
    <scope>NUCLEOTIDE SEQUENCE [LARGE SCALE GENOMIC DNA]</scope>
    <source>
        <strain evidence="10 11">HG66A1</strain>
    </source>
</reference>
<evidence type="ECO:0000256" key="6">
    <source>
        <dbReference type="ARBA" id="ARBA00035166"/>
    </source>
</evidence>
<dbReference type="GO" id="GO:0005829">
    <property type="term" value="C:cytosol"/>
    <property type="evidence" value="ECO:0007669"/>
    <property type="project" value="TreeGrafter"/>
</dbReference>
<evidence type="ECO:0000256" key="3">
    <source>
        <dbReference type="ARBA" id="ARBA00022884"/>
    </source>
</evidence>
<organism evidence="10 11">
    <name type="scientific">Gimesia chilikensis</name>
    <dbReference type="NCBI Taxonomy" id="2605989"/>
    <lineage>
        <taxon>Bacteria</taxon>
        <taxon>Pseudomonadati</taxon>
        <taxon>Planctomycetota</taxon>
        <taxon>Planctomycetia</taxon>
        <taxon>Planctomycetales</taxon>
        <taxon>Planctomycetaceae</taxon>
        <taxon>Gimesia</taxon>
    </lineage>
</organism>
<dbReference type="Pfam" id="PF00416">
    <property type="entry name" value="Ribosomal_S13"/>
    <property type="match status" value="1"/>
</dbReference>
<dbReference type="GO" id="GO:0006412">
    <property type="term" value="P:translation"/>
    <property type="evidence" value="ECO:0007669"/>
    <property type="project" value="UniProtKB-UniRule"/>
</dbReference>
<keyword evidence="11" id="KW-1185">Reference proteome</keyword>
<protein>
    <recommendedName>
        <fullName evidence="6 7">Small ribosomal subunit protein uS13</fullName>
    </recommendedName>
</protein>
<evidence type="ECO:0000256" key="8">
    <source>
        <dbReference type="RuleBase" id="RU003830"/>
    </source>
</evidence>
<name>A0A517PXG7_9PLAN</name>
<dbReference type="Gene3D" id="1.10.8.50">
    <property type="match status" value="1"/>
</dbReference>
<evidence type="ECO:0000256" key="1">
    <source>
        <dbReference type="ARBA" id="ARBA00008080"/>
    </source>
</evidence>
<dbReference type="GO" id="GO:0000049">
    <property type="term" value="F:tRNA binding"/>
    <property type="evidence" value="ECO:0007669"/>
    <property type="project" value="UniProtKB-UniRule"/>
</dbReference>
<feature type="region of interest" description="Disordered" evidence="9">
    <location>
        <begin position="92"/>
        <end position="128"/>
    </location>
</feature>
<dbReference type="FunFam" id="1.10.8.50:FF:000001">
    <property type="entry name" value="30S ribosomal protein S13"/>
    <property type="match status" value="1"/>
</dbReference>
<dbReference type="Gene3D" id="4.10.910.10">
    <property type="entry name" value="30s ribosomal protein s13, domain 2"/>
    <property type="match status" value="1"/>
</dbReference>
<proteinExistence type="inferred from homology"/>
<evidence type="ECO:0000313" key="10">
    <source>
        <dbReference type="EMBL" id="QDT24081.1"/>
    </source>
</evidence>
<evidence type="ECO:0000313" key="11">
    <source>
        <dbReference type="Proteomes" id="UP000320421"/>
    </source>
</evidence>
<dbReference type="InterPro" id="IPR018269">
    <property type="entry name" value="Ribosomal_uS13_CS"/>
</dbReference>
<feature type="compositionally biased region" description="Basic residues" evidence="9">
    <location>
        <begin position="108"/>
        <end position="118"/>
    </location>
</feature>
<dbReference type="InterPro" id="IPR027437">
    <property type="entry name" value="Rbsml_uS13_C"/>
</dbReference>
<keyword evidence="5 7" id="KW-0687">Ribonucleoprotein</keyword>
<dbReference type="InterPro" id="IPR010979">
    <property type="entry name" value="Ribosomal_uS13-like_H2TH"/>
</dbReference>
<keyword evidence="2 7" id="KW-0699">rRNA-binding</keyword>
<dbReference type="RefSeq" id="WP_145192456.1">
    <property type="nucleotide sequence ID" value="NZ_CP036266.1"/>
</dbReference>